<protein>
    <recommendedName>
        <fullName evidence="3">Propane 2-monooxygenase</fullName>
    </recommendedName>
</protein>
<evidence type="ECO:0000313" key="1">
    <source>
        <dbReference type="EMBL" id="MEQ3553909.1"/>
    </source>
</evidence>
<evidence type="ECO:0008006" key="3">
    <source>
        <dbReference type="Google" id="ProtNLM"/>
    </source>
</evidence>
<keyword evidence="2" id="KW-1185">Reference proteome</keyword>
<dbReference type="EMBL" id="JBEDNQ010000012">
    <property type="protein sequence ID" value="MEQ3553909.1"/>
    <property type="molecule type" value="Genomic_DNA"/>
</dbReference>
<comment type="caution">
    <text evidence="1">The sequence shown here is derived from an EMBL/GenBank/DDBJ whole genome shotgun (WGS) entry which is preliminary data.</text>
</comment>
<gene>
    <name evidence="1" type="ORF">WIS52_25830</name>
</gene>
<dbReference type="Pfam" id="PF21790">
    <property type="entry name" value="OGG"/>
    <property type="match status" value="1"/>
</dbReference>
<dbReference type="RefSeq" id="WP_349300982.1">
    <property type="nucleotide sequence ID" value="NZ_JBEDNQ010000012.1"/>
</dbReference>
<organism evidence="1 2">
    <name type="scientific">Pseudonocardia nematodicida</name>
    <dbReference type="NCBI Taxonomy" id="1206997"/>
    <lineage>
        <taxon>Bacteria</taxon>
        <taxon>Bacillati</taxon>
        <taxon>Actinomycetota</taxon>
        <taxon>Actinomycetes</taxon>
        <taxon>Pseudonocardiales</taxon>
        <taxon>Pseudonocardiaceae</taxon>
        <taxon>Pseudonocardia</taxon>
    </lineage>
</organism>
<dbReference type="Proteomes" id="UP001494902">
    <property type="component" value="Unassembled WGS sequence"/>
</dbReference>
<sequence length="276" mass="30448">MCTVPEVPAALRQTHARWEENGRPPQEPMRWNLATWSKWMDTDLLPSQTLSIDRAGATSVAASAVDGEDAALRAFVTAMIWGYGPIGYGGWRTQRVLNLAGHRAGALFREVAEVAAEKGPRDAYAAMAQAPLTYLGEAFGTKYIYFCTAAVRDRHRDRTAPVLDNVVRHWFARHTGIRMSGAWSTREYFGYLDCLESWGDELGVPSDTVEELIFRSQVSDDGNRLWAEPAMITSDPQGEAVVALDELRAAIDVLGEDTAARASSALTELSEIINDR</sequence>
<accession>A0ABV1KJ00</accession>
<name>A0ABV1KJ00_9PSEU</name>
<proteinExistence type="predicted"/>
<evidence type="ECO:0000313" key="2">
    <source>
        <dbReference type="Proteomes" id="UP001494902"/>
    </source>
</evidence>
<reference evidence="1 2" key="1">
    <citation type="submission" date="2024-03" db="EMBL/GenBank/DDBJ databases">
        <title>Draft genome sequence of Pseudonocardia nematodicida JCM 31783.</title>
        <authorList>
            <person name="Butdee W."/>
            <person name="Duangmal K."/>
        </authorList>
    </citation>
    <scope>NUCLEOTIDE SEQUENCE [LARGE SCALE GENOMIC DNA]</scope>
    <source>
        <strain evidence="1 2">JCM 31783</strain>
    </source>
</reference>
<dbReference type="InterPro" id="IPR048868">
    <property type="entry name" value="OGG-like_put"/>
</dbReference>